<dbReference type="RefSeq" id="WP_068367404.1">
    <property type="nucleotide sequence ID" value="NZ_KQ960172.1"/>
</dbReference>
<evidence type="ECO:0000313" key="3">
    <source>
        <dbReference type="Proteomes" id="UP000070442"/>
    </source>
</evidence>
<dbReference type="InterPro" id="IPR013578">
    <property type="entry name" value="Peptidase_M16C_assoc"/>
</dbReference>
<protein>
    <submittedName>
        <fullName evidence="2">Peptidase M16 inactive domain protein</fullName>
    </submittedName>
</protein>
<organism evidence="2 3">
    <name type="scientific">Aedoeadaptatus coxii</name>
    <dbReference type="NCBI Taxonomy" id="755172"/>
    <lineage>
        <taxon>Bacteria</taxon>
        <taxon>Bacillati</taxon>
        <taxon>Bacillota</taxon>
        <taxon>Tissierellia</taxon>
        <taxon>Tissierellales</taxon>
        <taxon>Peptoniphilaceae</taxon>
        <taxon>Aedoeadaptatus</taxon>
    </lineage>
</organism>
<dbReference type="Pfam" id="PF08367">
    <property type="entry name" value="M16C_assoc"/>
    <property type="match status" value="1"/>
</dbReference>
<reference evidence="3" key="1">
    <citation type="submission" date="2016-01" db="EMBL/GenBank/DDBJ databases">
        <authorList>
            <person name="Mitreva M."/>
            <person name="Pepin K.H."/>
            <person name="Mihindukulasuriya K.A."/>
            <person name="Fulton R."/>
            <person name="Fronick C."/>
            <person name="O'Laughlin M."/>
            <person name="Miner T."/>
            <person name="Herter B."/>
            <person name="Rosa B.A."/>
            <person name="Cordes M."/>
            <person name="Tomlinson C."/>
            <person name="Wollam A."/>
            <person name="Palsikar V.B."/>
            <person name="Mardis E.R."/>
            <person name="Wilson R.K."/>
        </authorList>
    </citation>
    <scope>NUCLEOTIDE SEQUENCE [LARGE SCALE GENOMIC DNA]</scope>
    <source>
        <strain evidence="3">DNF00729</strain>
    </source>
</reference>
<dbReference type="PANTHER" id="PTHR43016">
    <property type="entry name" value="PRESEQUENCE PROTEASE"/>
    <property type="match status" value="1"/>
</dbReference>
<keyword evidence="3" id="KW-1185">Reference proteome</keyword>
<dbReference type="InterPro" id="IPR007863">
    <property type="entry name" value="Peptidase_M16_C"/>
</dbReference>
<dbReference type="STRING" id="755172.HMPREF1863_00759"/>
<dbReference type="Pfam" id="PF05193">
    <property type="entry name" value="Peptidase_M16_C"/>
    <property type="match status" value="1"/>
</dbReference>
<comment type="caution">
    <text evidence="2">The sequence shown here is derived from an EMBL/GenBank/DDBJ whole genome shotgun (WGS) entry which is preliminary data.</text>
</comment>
<dbReference type="GO" id="GO:0046872">
    <property type="term" value="F:metal ion binding"/>
    <property type="evidence" value="ECO:0007669"/>
    <property type="project" value="InterPro"/>
</dbReference>
<dbReference type="InterPro" id="IPR011249">
    <property type="entry name" value="Metalloenz_LuxS/M16"/>
</dbReference>
<feature type="domain" description="Peptidase M16C associated" evidence="1">
    <location>
        <begin position="452"/>
        <end position="699"/>
    </location>
</feature>
<dbReference type="SMART" id="SM01264">
    <property type="entry name" value="M16C_associated"/>
    <property type="match status" value="1"/>
</dbReference>
<dbReference type="EMBL" id="LSDG01000023">
    <property type="protein sequence ID" value="KXB67033.1"/>
    <property type="molecule type" value="Genomic_DNA"/>
</dbReference>
<dbReference type="InterPro" id="IPR011765">
    <property type="entry name" value="Pept_M16_N"/>
</dbReference>
<gene>
    <name evidence="2" type="ORF">HMPREF1863_00759</name>
</gene>
<dbReference type="SUPFAM" id="SSF63411">
    <property type="entry name" value="LuxS/MPP-like metallohydrolase"/>
    <property type="match status" value="4"/>
</dbReference>
<sequence length="957" mass="108392">MNKSYKLIDKRNIPELHGDVSFLKHIKTGAELLLLDNKNHNKTFAIGFKTPPEDSTGVAHIVEHSTLSGSRKYKTKEPFMDMVASSVQTFLNAMTYPDKTLYPISSRNDKDFRQLMDVYLDAVFYPEMRENKKIFYQEGWHPEIEEDRLIANGVVFNEMKGVYSDPANRVSDMVREKLHPSGTYSHDSGGNPDNIPDLTFENFLNFHKRYYHPSNSYIFLAGDMDFEERLAYLDEAYLSAFDAVDPQSDIVGHSMYDSPKEFSGTYDLSEDEDPDGKSYFALSFFSKTDPTPEDLLLRSFFQELLVESENGLIKKRLRDAAIGEDVYSELSTSNTLDFTIYCYHAKTERYDEFKRIVMETLEDVANKGIDEDVLQATLEKFEFTVRRGGGAHADLIQYIGALNTWLYGQNPLDGMELSPKLDALREKIGTDFFQKAVKEYFLDVPHRVAMRIDPEIGKEKRIEEKRREKQRAAYASLSASEREEIMALSQDLKAYQEAPDSEEAKATIPKLELSDLSKKITSIPRKVTTLSDIIVTTNPLNTNGILYTNWAFNMKHLNLDELAYASILSDVLGKIATEHYSEAELETETFLSGGGFTFDTPVEQMDDGYVPYFFISTGALPRQQARGYAVLEEMLSKSKLHNEARIKTILETMKADMAASFLQSGHSIVSNRVRVRYSEAAYVNDALNGLDFYFFVCDLIEKGDYKSVADKLEKVAKKIFTASRLTANLIADEEDILMAEAALADHLLHFKKDSYDDAVISFEPKDVNEAFTLNSMVNYVSKGGNLKETGYAYDGKLVVLANVLSNLFLHKEIRAKGGAYGAGIRITRFGDVATYSYRDPQVEKTVDVYDHMGDFLESLSMSDRDLTDMIIGVMNVFDPHLAPSAYGILDFKRFLNGTTAEDLETRKAEAMATTVDDLRGFSDLIRKIMAQDHIVAIGDGERLKATELFDVYRSLKQ</sequence>
<dbReference type="Pfam" id="PF00675">
    <property type="entry name" value="Peptidase_M16"/>
    <property type="match status" value="1"/>
</dbReference>
<dbReference type="PATRIC" id="fig|755172.3.peg.728"/>
<proteinExistence type="predicted"/>
<dbReference type="GO" id="GO:0016485">
    <property type="term" value="P:protein processing"/>
    <property type="evidence" value="ECO:0007669"/>
    <property type="project" value="TreeGrafter"/>
</dbReference>
<evidence type="ECO:0000313" key="2">
    <source>
        <dbReference type="EMBL" id="KXB67033.1"/>
    </source>
</evidence>
<dbReference type="GO" id="GO:0004222">
    <property type="term" value="F:metalloendopeptidase activity"/>
    <property type="evidence" value="ECO:0007669"/>
    <property type="project" value="TreeGrafter"/>
</dbReference>
<dbReference type="OrthoDB" id="9762027at2"/>
<accession>A0A134AH30</accession>
<dbReference type="Gene3D" id="3.30.830.10">
    <property type="entry name" value="Metalloenzyme, LuxS/M16 peptidase-like"/>
    <property type="match status" value="4"/>
</dbReference>
<dbReference type="Proteomes" id="UP000070442">
    <property type="component" value="Unassembled WGS sequence"/>
</dbReference>
<dbReference type="AlphaFoldDB" id="A0A134AH30"/>
<dbReference type="InterPro" id="IPR055130">
    <property type="entry name" value="PreP_C"/>
</dbReference>
<evidence type="ECO:0000259" key="1">
    <source>
        <dbReference type="SMART" id="SM01264"/>
    </source>
</evidence>
<dbReference type="PANTHER" id="PTHR43016:SF13">
    <property type="entry name" value="PRESEQUENCE PROTEASE, MITOCHONDRIAL"/>
    <property type="match status" value="1"/>
</dbReference>
<name>A0A134AH30_9FIRM</name>
<dbReference type="Pfam" id="PF22516">
    <property type="entry name" value="PreP_C"/>
    <property type="match status" value="1"/>
</dbReference>